<protein>
    <recommendedName>
        <fullName evidence="5">Ubiquitin-like protease family profile domain-containing protein</fullName>
    </recommendedName>
</protein>
<reference evidence="6 7" key="1">
    <citation type="submission" date="2024-05" db="EMBL/GenBank/DDBJ databases">
        <title>Haplotype-resolved chromosome-level genome assembly of Huyou (Citrus changshanensis).</title>
        <authorList>
            <person name="Miao C."/>
            <person name="Chen W."/>
            <person name="Wu Y."/>
            <person name="Wang L."/>
            <person name="Zhao S."/>
            <person name="Grierson D."/>
            <person name="Xu C."/>
            <person name="Chen K."/>
        </authorList>
    </citation>
    <scope>NUCLEOTIDE SEQUENCE [LARGE SCALE GENOMIC DNA]</scope>
    <source>
        <strain evidence="6">01-14</strain>
        <tissue evidence="6">Leaf</tissue>
    </source>
</reference>
<dbReference type="GO" id="GO:0008234">
    <property type="term" value="F:cysteine-type peptidase activity"/>
    <property type="evidence" value="ECO:0007669"/>
    <property type="project" value="InterPro"/>
</dbReference>
<dbReference type="AlphaFoldDB" id="A0AAP0MJN5"/>
<evidence type="ECO:0000256" key="1">
    <source>
        <dbReference type="ARBA" id="ARBA00005234"/>
    </source>
</evidence>
<name>A0AAP0MJN5_9ROSI</name>
<dbReference type="SUPFAM" id="SSF54001">
    <property type="entry name" value="Cysteine proteinases"/>
    <property type="match status" value="1"/>
</dbReference>
<sequence>MKRKSPRKKKESPMTPHKKPRMNFDCPGDKPYSLKKKTSLKKPQEKPLSRRRTRNYHIVHMNRVIGILIFGNLCEKNLAQTGYYVPYQGDEDHLGSYTQDFYHQSMIRMPLLQGFHWVLIVIDMTTKQAFYLDSTNNDLGDDSDLKDIVTKYGSTKCGYYVLRFTKDVIANPSLLLHDFKGKCEYTQSELDEVRLKYASFVSELIV</sequence>
<evidence type="ECO:0000256" key="3">
    <source>
        <dbReference type="ARBA" id="ARBA00022801"/>
    </source>
</evidence>
<evidence type="ECO:0000313" key="6">
    <source>
        <dbReference type="EMBL" id="KAK9214729.1"/>
    </source>
</evidence>
<dbReference type="Pfam" id="PF02902">
    <property type="entry name" value="Peptidase_C48"/>
    <property type="match status" value="1"/>
</dbReference>
<comment type="similarity">
    <text evidence="1">Belongs to the peptidase C48 family.</text>
</comment>
<dbReference type="InterPro" id="IPR003653">
    <property type="entry name" value="Peptidase_C48_C"/>
</dbReference>
<dbReference type="GO" id="GO:0006508">
    <property type="term" value="P:proteolysis"/>
    <property type="evidence" value="ECO:0007669"/>
    <property type="project" value="UniProtKB-KW"/>
</dbReference>
<keyword evidence="7" id="KW-1185">Reference proteome</keyword>
<evidence type="ECO:0000313" key="7">
    <source>
        <dbReference type="Proteomes" id="UP001428341"/>
    </source>
</evidence>
<keyword evidence="3" id="KW-0378">Hydrolase</keyword>
<evidence type="ECO:0000259" key="5">
    <source>
        <dbReference type="PROSITE" id="PS50600"/>
    </source>
</evidence>
<feature type="compositionally biased region" description="Basic residues" evidence="4">
    <location>
        <begin position="1"/>
        <end position="21"/>
    </location>
</feature>
<keyword evidence="2" id="KW-0645">Protease</keyword>
<evidence type="ECO:0000256" key="2">
    <source>
        <dbReference type="ARBA" id="ARBA00022670"/>
    </source>
</evidence>
<dbReference type="Proteomes" id="UP001428341">
    <property type="component" value="Unassembled WGS sequence"/>
</dbReference>
<dbReference type="Gene3D" id="3.40.395.10">
    <property type="entry name" value="Adenoviral Proteinase, Chain A"/>
    <property type="match status" value="1"/>
</dbReference>
<dbReference type="InterPro" id="IPR038765">
    <property type="entry name" value="Papain-like_cys_pep_sf"/>
</dbReference>
<feature type="domain" description="Ubiquitin-like protease family profile" evidence="5">
    <location>
        <begin position="30"/>
        <end position="168"/>
    </location>
</feature>
<comment type="caution">
    <text evidence="6">The sequence shown here is derived from an EMBL/GenBank/DDBJ whole genome shotgun (WGS) entry which is preliminary data.</text>
</comment>
<dbReference type="EMBL" id="JBCGBO010000003">
    <property type="protein sequence ID" value="KAK9214729.1"/>
    <property type="molecule type" value="Genomic_DNA"/>
</dbReference>
<evidence type="ECO:0000256" key="4">
    <source>
        <dbReference type="SAM" id="MobiDB-lite"/>
    </source>
</evidence>
<gene>
    <name evidence="6" type="ORF">WN944_006728</name>
</gene>
<proteinExistence type="inferred from homology"/>
<accession>A0AAP0MJN5</accession>
<organism evidence="6 7">
    <name type="scientific">Citrus x changshan-huyou</name>
    <dbReference type="NCBI Taxonomy" id="2935761"/>
    <lineage>
        <taxon>Eukaryota</taxon>
        <taxon>Viridiplantae</taxon>
        <taxon>Streptophyta</taxon>
        <taxon>Embryophyta</taxon>
        <taxon>Tracheophyta</taxon>
        <taxon>Spermatophyta</taxon>
        <taxon>Magnoliopsida</taxon>
        <taxon>eudicotyledons</taxon>
        <taxon>Gunneridae</taxon>
        <taxon>Pentapetalae</taxon>
        <taxon>rosids</taxon>
        <taxon>malvids</taxon>
        <taxon>Sapindales</taxon>
        <taxon>Rutaceae</taxon>
        <taxon>Aurantioideae</taxon>
        <taxon>Citrus</taxon>
    </lineage>
</organism>
<feature type="region of interest" description="Disordered" evidence="4">
    <location>
        <begin position="1"/>
        <end position="53"/>
    </location>
</feature>
<dbReference type="PROSITE" id="PS50600">
    <property type="entry name" value="ULP_PROTEASE"/>
    <property type="match status" value="1"/>
</dbReference>